<gene>
    <name evidence="1" type="ORF">GPUH_LOCUS1730</name>
</gene>
<accession>A0A183CZ39</accession>
<dbReference type="WBParaSite" id="GPUH_0000173401-mRNA-1">
    <property type="protein sequence ID" value="GPUH_0000173401-mRNA-1"/>
    <property type="gene ID" value="GPUH_0000173401"/>
</dbReference>
<evidence type="ECO:0000313" key="3">
    <source>
        <dbReference type="WBParaSite" id="GPUH_0000173401-mRNA-1"/>
    </source>
</evidence>
<evidence type="ECO:0000313" key="1">
    <source>
        <dbReference type="EMBL" id="VDK30808.1"/>
    </source>
</evidence>
<evidence type="ECO:0000313" key="2">
    <source>
        <dbReference type="Proteomes" id="UP000271098"/>
    </source>
</evidence>
<reference evidence="3" key="1">
    <citation type="submission" date="2016-06" db="UniProtKB">
        <authorList>
            <consortium name="WormBaseParasite"/>
        </authorList>
    </citation>
    <scope>IDENTIFICATION</scope>
</reference>
<dbReference type="AlphaFoldDB" id="A0A183CZ39"/>
<proteinExistence type="predicted"/>
<dbReference type="Proteomes" id="UP000271098">
    <property type="component" value="Unassembled WGS sequence"/>
</dbReference>
<reference evidence="1 2" key="2">
    <citation type="submission" date="2018-11" db="EMBL/GenBank/DDBJ databases">
        <authorList>
            <consortium name="Pathogen Informatics"/>
        </authorList>
    </citation>
    <scope>NUCLEOTIDE SEQUENCE [LARGE SCALE GENOMIC DNA]</scope>
</reference>
<sequence>MPFLNFLSNDNIGRLTQMATEIVATAAKNSATANIDALTRPGHPEPGPVSLNSRPSEMIGQSITNAISPSISKLAEASTTHENRGLVAAQRPGGSVNSLVNLAEAFFRPPAIKKQPGFTAKPQMRVNEAADIDLVPSIRELAPGARTNFGLPKGEGCLPFLGEFMQMAYGNCVKVADEKAWDTWGSQINNALFGGKVDLISATKETCKRGAERQHCGQLRKTISQCDILGSLQVGIEMQRAMQRCDEFSGIIDQVTS</sequence>
<name>A0A183CZ39_9BILA</name>
<protein>
    <submittedName>
        <fullName evidence="3">Secreted protein</fullName>
    </submittedName>
</protein>
<organism evidence="3">
    <name type="scientific">Gongylonema pulchrum</name>
    <dbReference type="NCBI Taxonomy" id="637853"/>
    <lineage>
        <taxon>Eukaryota</taxon>
        <taxon>Metazoa</taxon>
        <taxon>Ecdysozoa</taxon>
        <taxon>Nematoda</taxon>
        <taxon>Chromadorea</taxon>
        <taxon>Rhabditida</taxon>
        <taxon>Spirurina</taxon>
        <taxon>Spiruromorpha</taxon>
        <taxon>Spiruroidea</taxon>
        <taxon>Gongylonematidae</taxon>
        <taxon>Gongylonema</taxon>
    </lineage>
</organism>
<dbReference type="OrthoDB" id="5792800at2759"/>
<dbReference type="EMBL" id="UYRT01002228">
    <property type="protein sequence ID" value="VDK30808.1"/>
    <property type="molecule type" value="Genomic_DNA"/>
</dbReference>
<keyword evidence="2" id="KW-1185">Reference proteome</keyword>